<comment type="domain">
    <text evidence="6">Contains large globular domains required for ATP hydrolysis at each terminus and a third globular domain forming a flexible hinge near the middle of the molecule. These domains are separated by coiled-coil structures.</text>
</comment>
<dbReference type="EMBL" id="AP026802">
    <property type="protein sequence ID" value="BDR58174.1"/>
    <property type="molecule type" value="Genomic_DNA"/>
</dbReference>
<reference evidence="8 9" key="1">
    <citation type="journal article" date="2023" name="Microbiol. Spectr.">
        <title>Symbiosis of Carpenter Bees with Uncharacterized Lactic Acid Bacteria Showing NAD Auxotrophy.</title>
        <authorList>
            <person name="Kawasaki S."/>
            <person name="Ozawa K."/>
            <person name="Mori T."/>
            <person name="Yamamoto A."/>
            <person name="Ito M."/>
            <person name="Ohkuma M."/>
            <person name="Sakamoto M."/>
            <person name="Matsutani M."/>
        </authorList>
    </citation>
    <scope>NUCLEOTIDE SEQUENCE [LARGE SCALE GENOMIC DNA]</scope>
    <source>
        <strain evidence="8 9">XA3</strain>
    </source>
</reference>
<dbReference type="KEGG" id="xap:XA3_06150"/>
<sequence>MYLKSLTLTGFKSFQKRTTIDFCPQINGVIGPNGSGKSNLLEAIRFAMGEQSGKSFRGNTMKDVIFSGSETEKALNRAKVELVLDNSDHLLAEFGDQVEVSRTIYRDGTSDYQINHQNVRQKDVQSLFLGAGLGRDTMAFINQGKVQNIIDSDPIARRGVFEEVAGVYKYKLNRREAVSNLEATDFEVQRLKDLLFELNNNLKPLAIESERATEYSNLKELYDRLHLFGVVNKIKKLVEQRETKEKQEKSLSTKISTLEEIIKDNKLALENANQEASEKQQAQDDLQQKLVAVIKERETLSSDHQVLLTKNDQAKIQIQDFTNRIQELAQSCEDCSKKQEQIKQQIADLNDELATKKKEQGALAEKSGATVEELNHELDAAKDRYFDLLNEQTAVKNKLNVLENSQNSIKRLIADRQKRIDEKRSILNDLKQNQQRLHQVIADYEQAQNNAQENIEKIAEQQAELLNQQDKLSQELAQHNNERQLLTSQIRDLKNQERSLNGVFEGVKAVIQNAERLNGIIGTIFQLVTVPVKYQKALSEALGTRFQNIVTVDEKSAKEAIQFLKRANKGRATFYPLDRIQEQDFSDTLKEKLAQVPGFLGVAIDLIDFDPKYRNVISNFFGRLIIAKDLDQGTQIAHLTQNRYRIVTLDGDLINIGGSMTGGKSNTRNDYFRSSEIKTKEKALADVEQQIISIKQKAQQFKDQLSQIGLDLTNEKNAQQAKRTEIEKTKQDLAQVDAQSNSVKEQIEELNLEIFAQRNQEQGDDELAKLKEQLAENANQISIFDTKIATINEQIEKRLQEDNSGVRSELEASIATLRERKLNFQERLKEQIDQLHQYQNEKAANKEKIDDLEAKISEYQEQIAVAAKKLEESTKKETDLAQEKNDLVTASQGIEENRAKLNQELEKEQLNHDQLAQELNALSVQTARFKVQLDSLLDDLANDYEMTYEGALKFVSEHELTAEEQKSDLKALQKKLRDFGNVNLEAVNEYQKLKERVEFSEQQLNDVLQARQELQESIDKLDDQVRKLFGDAFNAVNEAFQEIYPAMFNGGTAELKLTEPDDLLKTGVEIVAAPPGKKTRSLSLLSGGEKSLSAITLLFAIIKVSTVPFSILDEVEAALDDANVDRFSQYLEQFNGRTQFIVITHRRSTMRAAQRLFGVTMIGTGISKMVSVKLDEISKE</sequence>
<dbReference type="Pfam" id="PF06470">
    <property type="entry name" value="SMC_hinge"/>
    <property type="match status" value="1"/>
</dbReference>
<dbReference type="GO" id="GO:0005694">
    <property type="term" value="C:chromosome"/>
    <property type="evidence" value="ECO:0007669"/>
    <property type="project" value="InterPro"/>
</dbReference>
<comment type="subcellular location">
    <subcellularLocation>
        <location evidence="6">Cytoplasm</location>
    </subcellularLocation>
</comment>
<keyword evidence="4 6" id="KW-0175">Coiled coil</keyword>
<dbReference type="RefSeq" id="WP_317636091.1">
    <property type="nucleotide sequence ID" value="NZ_AP026802.1"/>
</dbReference>
<feature type="coiled-coil region" evidence="6">
    <location>
        <begin position="807"/>
        <end position="925"/>
    </location>
</feature>
<gene>
    <name evidence="6 8" type="primary">smc</name>
    <name evidence="8" type="ORF">XA3_06150</name>
</gene>
<dbReference type="GO" id="GO:0030261">
    <property type="term" value="P:chromosome condensation"/>
    <property type="evidence" value="ECO:0007669"/>
    <property type="project" value="InterPro"/>
</dbReference>
<name>A0AAU9DQK5_9LACO</name>
<dbReference type="SMART" id="SM00968">
    <property type="entry name" value="SMC_hinge"/>
    <property type="match status" value="1"/>
</dbReference>
<dbReference type="AlphaFoldDB" id="A0AAU9DQK5"/>
<dbReference type="Proteomes" id="UP001321861">
    <property type="component" value="Chromosome"/>
</dbReference>
<dbReference type="InterPro" id="IPR036277">
    <property type="entry name" value="SMC_hinge_sf"/>
</dbReference>
<dbReference type="PIRSF" id="PIRSF005719">
    <property type="entry name" value="SMC"/>
    <property type="match status" value="1"/>
</dbReference>
<dbReference type="SUPFAM" id="SSF52540">
    <property type="entry name" value="P-loop containing nucleoside triphosphate hydrolases"/>
    <property type="match status" value="2"/>
</dbReference>
<dbReference type="Gene3D" id="3.30.70.1620">
    <property type="match status" value="1"/>
</dbReference>
<dbReference type="GO" id="GO:0005737">
    <property type="term" value="C:cytoplasm"/>
    <property type="evidence" value="ECO:0007669"/>
    <property type="project" value="UniProtKB-SubCell"/>
</dbReference>
<dbReference type="Pfam" id="PF02463">
    <property type="entry name" value="SMC_N"/>
    <property type="match status" value="1"/>
</dbReference>
<comment type="subunit">
    <text evidence="6">Homodimer.</text>
</comment>
<dbReference type="GO" id="GO:0006260">
    <property type="term" value="P:DNA replication"/>
    <property type="evidence" value="ECO:0007669"/>
    <property type="project" value="UniProtKB-UniRule"/>
</dbReference>
<comment type="similarity">
    <text evidence="6">Belongs to the SMC family.</text>
</comment>
<feature type="domain" description="SMC hinge" evidence="7">
    <location>
        <begin position="518"/>
        <end position="637"/>
    </location>
</feature>
<evidence type="ECO:0000259" key="7">
    <source>
        <dbReference type="SMART" id="SM00968"/>
    </source>
</evidence>
<dbReference type="HAMAP" id="MF_01894">
    <property type="entry name" value="Smc_prok"/>
    <property type="match status" value="1"/>
</dbReference>
<dbReference type="GO" id="GO:0016887">
    <property type="term" value="F:ATP hydrolysis activity"/>
    <property type="evidence" value="ECO:0007669"/>
    <property type="project" value="InterPro"/>
</dbReference>
<organism evidence="8 9">
    <name type="scientific">Xylocopilactobacillus apicola</name>
    <dbReference type="NCBI Taxonomy" id="2932184"/>
    <lineage>
        <taxon>Bacteria</taxon>
        <taxon>Bacillati</taxon>
        <taxon>Bacillota</taxon>
        <taxon>Bacilli</taxon>
        <taxon>Lactobacillales</taxon>
        <taxon>Lactobacillaceae</taxon>
        <taxon>Xylocopilactobacillus</taxon>
    </lineage>
</organism>
<keyword evidence="3 6" id="KW-0067">ATP-binding</keyword>
<evidence type="ECO:0000256" key="6">
    <source>
        <dbReference type="HAMAP-Rule" id="MF_01894"/>
    </source>
</evidence>
<dbReference type="GO" id="GO:0007059">
    <property type="term" value="P:chromosome segregation"/>
    <property type="evidence" value="ECO:0007669"/>
    <property type="project" value="UniProtKB-UniRule"/>
</dbReference>
<dbReference type="PANTHER" id="PTHR43977">
    <property type="entry name" value="STRUCTURAL MAINTENANCE OF CHROMOSOMES PROTEIN 3"/>
    <property type="match status" value="1"/>
</dbReference>
<dbReference type="InterPro" id="IPR003395">
    <property type="entry name" value="RecF/RecN/SMC_N"/>
</dbReference>
<evidence type="ECO:0000313" key="9">
    <source>
        <dbReference type="Proteomes" id="UP001321861"/>
    </source>
</evidence>
<accession>A0AAU9DQK5</accession>
<keyword evidence="1 6" id="KW-0963">Cytoplasm</keyword>
<dbReference type="InterPro" id="IPR024704">
    <property type="entry name" value="SMC"/>
</dbReference>
<dbReference type="NCBIfam" id="TIGR02168">
    <property type="entry name" value="SMC_prok_B"/>
    <property type="match status" value="1"/>
</dbReference>
<dbReference type="GO" id="GO:0007062">
    <property type="term" value="P:sister chromatid cohesion"/>
    <property type="evidence" value="ECO:0007669"/>
    <property type="project" value="InterPro"/>
</dbReference>
<evidence type="ECO:0000256" key="1">
    <source>
        <dbReference type="ARBA" id="ARBA00022490"/>
    </source>
</evidence>
<dbReference type="InterPro" id="IPR010935">
    <property type="entry name" value="SMC_hinge"/>
</dbReference>
<dbReference type="Gene3D" id="1.20.1060.20">
    <property type="match status" value="1"/>
</dbReference>
<evidence type="ECO:0000313" key="8">
    <source>
        <dbReference type="EMBL" id="BDR58174.1"/>
    </source>
</evidence>
<keyword evidence="2 6" id="KW-0547">Nucleotide-binding</keyword>
<evidence type="ECO:0000256" key="3">
    <source>
        <dbReference type="ARBA" id="ARBA00022840"/>
    </source>
</evidence>
<evidence type="ECO:0000256" key="4">
    <source>
        <dbReference type="ARBA" id="ARBA00023054"/>
    </source>
</evidence>
<evidence type="ECO:0000256" key="5">
    <source>
        <dbReference type="ARBA" id="ARBA00023125"/>
    </source>
</evidence>
<keyword evidence="5 6" id="KW-0238">DNA-binding</keyword>
<dbReference type="Gene3D" id="3.40.50.300">
    <property type="entry name" value="P-loop containing nucleotide triphosphate hydrolases"/>
    <property type="match status" value="2"/>
</dbReference>
<proteinExistence type="inferred from homology"/>
<dbReference type="SUPFAM" id="SSF75553">
    <property type="entry name" value="Smc hinge domain"/>
    <property type="match status" value="1"/>
</dbReference>
<protein>
    <recommendedName>
        <fullName evidence="6">Chromosome partition protein Smc</fullName>
    </recommendedName>
</protein>
<evidence type="ECO:0000256" key="2">
    <source>
        <dbReference type="ARBA" id="ARBA00022741"/>
    </source>
</evidence>
<comment type="function">
    <text evidence="6">Required for chromosome condensation and partitioning.</text>
</comment>
<keyword evidence="9" id="KW-1185">Reference proteome</keyword>
<dbReference type="InterPro" id="IPR011890">
    <property type="entry name" value="SMC_prok"/>
</dbReference>
<dbReference type="InterPro" id="IPR027417">
    <property type="entry name" value="P-loop_NTPase"/>
</dbReference>
<dbReference type="GO" id="GO:0003677">
    <property type="term" value="F:DNA binding"/>
    <property type="evidence" value="ECO:0007669"/>
    <property type="project" value="UniProtKB-UniRule"/>
</dbReference>
<dbReference type="GO" id="GO:0005524">
    <property type="term" value="F:ATP binding"/>
    <property type="evidence" value="ECO:0007669"/>
    <property type="project" value="UniProtKB-UniRule"/>
</dbReference>
<feature type="coiled-coil region" evidence="6">
    <location>
        <begin position="234"/>
        <end position="496"/>
    </location>
</feature>
<feature type="coiled-coil region" evidence="6">
    <location>
        <begin position="677"/>
        <end position="780"/>
    </location>
</feature>
<feature type="binding site" evidence="6">
    <location>
        <begin position="32"/>
        <end position="39"/>
    </location>
    <ligand>
        <name>ATP</name>
        <dbReference type="ChEBI" id="CHEBI:30616"/>
    </ligand>
</feature>
<feature type="coiled-coil region" evidence="6">
    <location>
        <begin position="955"/>
        <end position="1031"/>
    </location>
</feature>